<proteinExistence type="predicted"/>
<dbReference type="Proteomes" id="UP000309788">
    <property type="component" value="Unassembled WGS sequence"/>
</dbReference>
<organism evidence="2 3">
    <name type="scientific">Dyadobacter sediminis</name>
    <dbReference type="NCBI Taxonomy" id="1493691"/>
    <lineage>
        <taxon>Bacteria</taxon>
        <taxon>Pseudomonadati</taxon>
        <taxon>Bacteroidota</taxon>
        <taxon>Cytophagia</taxon>
        <taxon>Cytophagales</taxon>
        <taxon>Spirosomataceae</taxon>
        <taxon>Dyadobacter</taxon>
    </lineage>
</organism>
<dbReference type="AlphaFoldDB" id="A0A5R9KIM7"/>
<keyword evidence="1" id="KW-0812">Transmembrane</keyword>
<dbReference type="InterPro" id="IPR019734">
    <property type="entry name" value="TPR_rpt"/>
</dbReference>
<evidence type="ECO:0000313" key="2">
    <source>
        <dbReference type="EMBL" id="TLU96071.1"/>
    </source>
</evidence>
<dbReference type="EMBL" id="VCEI01000011">
    <property type="protein sequence ID" value="TLU96071.1"/>
    <property type="molecule type" value="Genomic_DNA"/>
</dbReference>
<keyword evidence="1" id="KW-0472">Membrane</keyword>
<gene>
    <name evidence="2" type="ORF">FEM55_02670</name>
</gene>
<name>A0A5R9KIM7_9BACT</name>
<dbReference type="Pfam" id="PF13174">
    <property type="entry name" value="TPR_6"/>
    <property type="match status" value="1"/>
</dbReference>
<dbReference type="InterPro" id="IPR011990">
    <property type="entry name" value="TPR-like_helical_dom_sf"/>
</dbReference>
<feature type="transmembrane region" description="Helical" evidence="1">
    <location>
        <begin position="88"/>
        <end position="107"/>
    </location>
</feature>
<keyword evidence="3" id="KW-1185">Reference proteome</keyword>
<sequence length="252" mass="28886">MNEEERIQLLDDYLHKRLTAKQRSDFQQKLASDPGLQKELEIHELLMNGITLESKKTHFRKHLADLRKEAPVVPLQDPVVKKSRRMPVWGWAAGLAAMLLTGIFFWWERPSSGENLFTRYYEPYPSTVLASVTRGDTLASWQQLAVRSYENNDYQKAIPLLKKLASGQADSTGWLLILGISYLETDQYQLAESSLKKVVHDPDSLFYKQGQWYLALTYLKQNKTAPAKSVLQELGKQSGIYARKANQLLSEL</sequence>
<dbReference type="OrthoDB" id="959844at2"/>
<protein>
    <recommendedName>
        <fullName evidence="4">Tetratricopeptide repeat protein</fullName>
    </recommendedName>
</protein>
<evidence type="ECO:0008006" key="4">
    <source>
        <dbReference type="Google" id="ProtNLM"/>
    </source>
</evidence>
<evidence type="ECO:0000313" key="3">
    <source>
        <dbReference type="Proteomes" id="UP000309788"/>
    </source>
</evidence>
<dbReference type="SUPFAM" id="SSF48452">
    <property type="entry name" value="TPR-like"/>
    <property type="match status" value="1"/>
</dbReference>
<keyword evidence="1" id="KW-1133">Transmembrane helix</keyword>
<dbReference type="Gene3D" id="1.25.40.10">
    <property type="entry name" value="Tetratricopeptide repeat domain"/>
    <property type="match status" value="1"/>
</dbReference>
<comment type="caution">
    <text evidence="2">The sequence shown here is derived from an EMBL/GenBank/DDBJ whole genome shotgun (WGS) entry which is preliminary data.</text>
</comment>
<accession>A0A5R9KIM7</accession>
<evidence type="ECO:0000256" key="1">
    <source>
        <dbReference type="SAM" id="Phobius"/>
    </source>
</evidence>
<reference evidence="2 3" key="1">
    <citation type="submission" date="2019-05" db="EMBL/GenBank/DDBJ databases">
        <authorList>
            <person name="Qu J.-H."/>
        </authorList>
    </citation>
    <scope>NUCLEOTIDE SEQUENCE [LARGE SCALE GENOMIC DNA]</scope>
    <source>
        <strain evidence="2 3">Z12</strain>
    </source>
</reference>
<dbReference type="RefSeq" id="WP_138279766.1">
    <property type="nucleotide sequence ID" value="NZ_BMGE01000001.1"/>
</dbReference>